<gene>
    <name evidence="7" type="ORF">LWC34_00045</name>
</gene>
<dbReference type="RefSeq" id="WP_233722322.1">
    <property type="nucleotide sequence ID" value="NZ_JAJVCN010000001.1"/>
</dbReference>
<accession>A0ABS8YZT6</accession>
<organism evidence="7 8">
    <name type="scientific">Kibdelosporangium philippinense</name>
    <dbReference type="NCBI Taxonomy" id="211113"/>
    <lineage>
        <taxon>Bacteria</taxon>
        <taxon>Bacillati</taxon>
        <taxon>Actinomycetota</taxon>
        <taxon>Actinomycetes</taxon>
        <taxon>Pseudonocardiales</taxon>
        <taxon>Pseudonocardiaceae</taxon>
        <taxon>Kibdelosporangium</taxon>
    </lineage>
</organism>
<evidence type="ECO:0000256" key="1">
    <source>
        <dbReference type="ARBA" id="ARBA00004651"/>
    </source>
</evidence>
<dbReference type="PANTHER" id="PTHR23534">
    <property type="entry name" value="MFS PERMEASE"/>
    <property type="match status" value="1"/>
</dbReference>
<feature type="transmembrane region" description="Helical" evidence="5">
    <location>
        <begin position="172"/>
        <end position="192"/>
    </location>
</feature>
<dbReference type="PANTHER" id="PTHR23534:SF1">
    <property type="entry name" value="MAJOR FACILITATOR SUPERFAMILY PROTEIN"/>
    <property type="match status" value="1"/>
</dbReference>
<dbReference type="SUPFAM" id="SSF103473">
    <property type="entry name" value="MFS general substrate transporter"/>
    <property type="match status" value="1"/>
</dbReference>
<evidence type="ECO:0000256" key="3">
    <source>
        <dbReference type="ARBA" id="ARBA00022989"/>
    </source>
</evidence>
<dbReference type="Pfam" id="PF07690">
    <property type="entry name" value="MFS_1"/>
    <property type="match status" value="1"/>
</dbReference>
<keyword evidence="8" id="KW-1185">Reference proteome</keyword>
<feature type="transmembrane region" description="Helical" evidence="5">
    <location>
        <begin position="220"/>
        <end position="241"/>
    </location>
</feature>
<dbReference type="InterPro" id="IPR011701">
    <property type="entry name" value="MFS"/>
</dbReference>
<dbReference type="InterPro" id="IPR020846">
    <property type="entry name" value="MFS_dom"/>
</dbReference>
<feature type="transmembrane region" description="Helical" evidence="5">
    <location>
        <begin position="79"/>
        <end position="99"/>
    </location>
</feature>
<evidence type="ECO:0000256" key="5">
    <source>
        <dbReference type="SAM" id="Phobius"/>
    </source>
</evidence>
<evidence type="ECO:0000313" key="7">
    <source>
        <dbReference type="EMBL" id="MCE7001238.1"/>
    </source>
</evidence>
<keyword evidence="2 5" id="KW-0812">Transmembrane</keyword>
<comment type="caution">
    <text evidence="7">The sequence shown here is derived from an EMBL/GenBank/DDBJ whole genome shotgun (WGS) entry which is preliminary data.</text>
</comment>
<evidence type="ECO:0000256" key="4">
    <source>
        <dbReference type="ARBA" id="ARBA00023136"/>
    </source>
</evidence>
<sequence length="406" mass="41708">MRGLKQFLGFGVGRSTWILAACQAFYFMGISIDLTLTAIVGLKLAPTPELATVPLAAITIVGTLCSVGTGLLAARIGYVAVMVLGACAAAAGGALSVFAVVNDSFVLLCCGTGLVGAYRSTGGYIRYMAADRAPGGQRERALSFILYGGLVAAFVGPFVATTSADFLGVQYAGAYVMVAVFALTNVPLMLLLRAGSSRPHEQVDKQEPVPLSTVRGSREFYTGLMSLAAAGGLMTMIMAVGPLANHHAGHSESVGAAIIQWHLVGMFAPAIVSGHILSKIGPQRTGMIGAGLFAAAAIAGLTGTGSANFVLALALNGIGWNFLYLAGTTLLVRSYPPGRGGRIQAVAEGTAQVTGVAASLTASSVFVLLGWHGTNWPVFGISLVLLLVLFVTRTSRSTEAVLVPVK</sequence>
<dbReference type="Gene3D" id="1.20.1250.20">
    <property type="entry name" value="MFS general substrate transporter like domains"/>
    <property type="match status" value="1"/>
</dbReference>
<dbReference type="PROSITE" id="PS50850">
    <property type="entry name" value="MFS"/>
    <property type="match status" value="1"/>
</dbReference>
<feature type="transmembrane region" description="Helical" evidence="5">
    <location>
        <begin position="24"/>
        <end position="45"/>
    </location>
</feature>
<feature type="transmembrane region" description="Helical" evidence="5">
    <location>
        <begin position="285"/>
        <end position="303"/>
    </location>
</feature>
<dbReference type="Proteomes" id="UP001521150">
    <property type="component" value="Unassembled WGS sequence"/>
</dbReference>
<reference evidence="7 8" key="1">
    <citation type="submission" date="2021-12" db="EMBL/GenBank/DDBJ databases">
        <title>Genome sequence of Kibdelosporangium philippinense ATCC 49844.</title>
        <authorList>
            <person name="Fedorov E.A."/>
            <person name="Omeragic M."/>
            <person name="Shalygina K.F."/>
            <person name="Maclea K.S."/>
        </authorList>
    </citation>
    <scope>NUCLEOTIDE SEQUENCE [LARGE SCALE GENOMIC DNA]</scope>
    <source>
        <strain evidence="7 8">ATCC 49844</strain>
    </source>
</reference>
<evidence type="ECO:0000313" key="8">
    <source>
        <dbReference type="Proteomes" id="UP001521150"/>
    </source>
</evidence>
<feature type="transmembrane region" description="Helical" evidence="5">
    <location>
        <begin position="105"/>
        <end position="129"/>
    </location>
</feature>
<proteinExistence type="predicted"/>
<feature type="transmembrane region" description="Helical" evidence="5">
    <location>
        <begin position="376"/>
        <end position="392"/>
    </location>
</feature>
<feature type="transmembrane region" description="Helical" evidence="5">
    <location>
        <begin position="141"/>
        <end position="160"/>
    </location>
</feature>
<feature type="domain" description="Major facilitator superfamily (MFS) profile" evidence="6">
    <location>
        <begin position="219"/>
        <end position="406"/>
    </location>
</feature>
<feature type="transmembrane region" description="Helical" evidence="5">
    <location>
        <begin position="253"/>
        <end position="273"/>
    </location>
</feature>
<dbReference type="EMBL" id="JAJVCN010000001">
    <property type="protein sequence ID" value="MCE7001238.1"/>
    <property type="molecule type" value="Genomic_DNA"/>
</dbReference>
<evidence type="ECO:0000259" key="6">
    <source>
        <dbReference type="PROSITE" id="PS50850"/>
    </source>
</evidence>
<feature type="transmembrane region" description="Helical" evidence="5">
    <location>
        <begin position="51"/>
        <end position="72"/>
    </location>
</feature>
<name>A0ABS8YZT6_9PSEU</name>
<comment type="subcellular location">
    <subcellularLocation>
        <location evidence="1">Cell membrane</location>
        <topology evidence="1">Multi-pass membrane protein</topology>
    </subcellularLocation>
</comment>
<dbReference type="InterPro" id="IPR036259">
    <property type="entry name" value="MFS_trans_sf"/>
</dbReference>
<evidence type="ECO:0000256" key="2">
    <source>
        <dbReference type="ARBA" id="ARBA00022692"/>
    </source>
</evidence>
<keyword evidence="3 5" id="KW-1133">Transmembrane helix</keyword>
<keyword evidence="4 5" id="KW-0472">Membrane</keyword>
<protein>
    <submittedName>
        <fullName evidence="7">MFS transporter</fullName>
    </submittedName>
</protein>